<dbReference type="InterPro" id="IPR036049">
    <property type="entry name" value="Ribosomal_uL29_sf"/>
</dbReference>
<dbReference type="GeneID" id="5478790"/>
<dbReference type="Proteomes" id="UP000002173">
    <property type="component" value="Unassembled WGS sequence"/>
</dbReference>
<evidence type="ECO:0000256" key="2">
    <source>
        <dbReference type="ARBA" id="ARBA00022980"/>
    </source>
</evidence>
<dbReference type="KEGG" id="bbo:BBOV_IV006290"/>
<sequence length="175" mass="20197">MPTVGIFLSFVRSLGFLLFITNKLTSAAFRIVANRFFNKHISVYDYDLRSFGSGTSKDSGFPVAEFESLPSWSSLYSRLSIETVIHSGDCEDYDVNSVQYRKARYWRELSTPEIEEEIRKVRKILSKIELYRKTKNPALNPGSLRNTKRTLAQLLFIRHERHLRSLREKAVEGGA</sequence>
<dbReference type="NCBIfam" id="TIGR00012">
    <property type="entry name" value="L29"/>
    <property type="match status" value="1"/>
</dbReference>
<gene>
    <name evidence="4" type="ORF">BBOV_IV006290</name>
</gene>
<dbReference type="Gene3D" id="1.10.287.310">
    <property type="match status" value="1"/>
</dbReference>
<keyword evidence="3" id="KW-0687">Ribonucleoprotein</keyword>
<comment type="similarity">
    <text evidence="1">Belongs to the universal ribosomal protein uL29 family.</text>
</comment>
<dbReference type="RefSeq" id="XP_001610556.1">
    <property type="nucleotide sequence ID" value="XM_001610506.1"/>
</dbReference>
<evidence type="ECO:0000256" key="3">
    <source>
        <dbReference type="ARBA" id="ARBA00023274"/>
    </source>
</evidence>
<dbReference type="InterPro" id="IPR001854">
    <property type="entry name" value="Ribosomal_uL29"/>
</dbReference>
<dbReference type="Pfam" id="PF00831">
    <property type="entry name" value="Ribosomal_L29"/>
    <property type="match status" value="1"/>
</dbReference>
<accession>A7AR19</accession>
<dbReference type="InParanoid" id="A7AR19"/>
<dbReference type="GO" id="GO:0005840">
    <property type="term" value="C:ribosome"/>
    <property type="evidence" value="ECO:0007669"/>
    <property type="project" value="UniProtKB-KW"/>
</dbReference>
<comment type="caution">
    <text evidence="4">The sequence shown here is derived from an EMBL/GenBank/DDBJ whole genome shotgun (WGS) entry which is preliminary data.</text>
</comment>
<dbReference type="GO" id="GO:0003735">
    <property type="term" value="F:structural constituent of ribosome"/>
    <property type="evidence" value="ECO:0007669"/>
    <property type="project" value="InterPro"/>
</dbReference>
<evidence type="ECO:0000313" key="5">
    <source>
        <dbReference type="Proteomes" id="UP000002173"/>
    </source>
</evidence>
<dbReference type="SUPFAM" id="SSF46561">
    <property type="entry name" value="Ribosomal protein L29 (L29p)"/>
    <property type="match status" value="1"/>
</dbReference>
<proteinExistence type="inferred from homology"/>
<keyword evidence="2 4" id="KW-0689">Ribosomal protein</keyword>
<keyword evidence="5" id="KW-1185">Reference proteome</keyword>
<dbReference type="GO" id="GO:0006412">
    <property type="term" value="P:translation"/>
    <property type="evidence" value="ECO:0007669"/>
    <property type="project" value="InterPro"/>
</dbReference>
<dbReference type="GO" id="GO:1990904">
    <property type="term" value="C:ribonucleoprotein complex"/>
    <property type="evidence" value="ECO:0007669"/>
    <property type="project" value="UniProtKB-KW"/>
</dbReference>
<evidence type="ECO:0000256" key="1">
    <source>
        <dbReference type="ARBA" id="ARBA00009254"/>
    </source>
</evidence>
<organism evidence="4 5">
    <name type="scientific">Babesia bovis</name>
    <dbReference type="NCBI Taxonomy" id="5865"/>
    <lineage>
        <taxon>Eukaryota</taxon>
        <taxon>Sar</taxon>
        <taxon>Alveolata</taxon>
        <taxon>Apicomplexa</taxon>
        <taxon>Aconoidasida</taxon>
        <taxon>Piroplasmida</taxon>
        <taxon>Babesiidae</taxon>
        <taxon>Babesia</taxon>
    </lineage>
</organism>
<evidence type="ECO:0000313" key="4">
    <source>
        <dbReference type="EMBL" id="EDO06988.1"/>
    </source>
</evidence>
<protein>
    <submittedName>
        <fullName evidence="4">Ribosomal protein L29, putative</fullName>
    </submittedName>
</protein>
<reference evidence="4 5" key="1">
    <citation type="journal article" date="2007" name="PLoS Pathog.">
        <title>Genome sequence of Babesia bovis and comparative analysis of apicomplexan hemoprotozoa.</title>
        <authorList>
            <person name="Brayton K.A."/>
            <person name="Lau A.O.T."/>
            <person name="Herndon D.R."/>
            <person name="Hannick L."/>
            <person name="Kappmeyer L.S."/>
            <person name="Berens S.J."/>
            <person name="Bidwell S.L."/>
            <person name="Brown W.C."/>
            <person name="Crabtree J."/>
            <person name="Fadrosh D."/>
            <person name="Feldblum T."/>
            <person name="Forberger H.A."/>
            <person name="Haas B.J."/>
            <person name="Howell J.M."/>
            <person name="Khouri H."/>
            <person name="Koo H."/>
            <person name="Mann D.J."/>
            <person name="Norimine J."/>
            <person name="Paulsen I.T."/>
            <person name="Radune D."/>
            <person name="Ren Q."/>
            <person name="Smith R.K. Jr."/>
            <person name="Suarez C.E."/>
            <person name="White O."/>
            <person name="Wortman J.R."/>
            <person name="Knowles D.P. Jr."/>
            <person name="McElwain T.F."/>
            <person name="Nene V.M."/>
        </authorList>
    </citation>
    <scope>NUCLEOTIDE SEQUENCE [LARGE SCALE GENOMIC DNA]</scope>
    <source>
        <strain evidence="4">T2Bo</strain>
    </source>
</reference>
<dbReference type="AlphaFoldDB" id="A7AR19"/>
<name>A7AR19_BABBO</name>
<dbReference type="eggNOG" id="ENOG502TN71">
    <property type="taxonomic scope" value="Eukaryota"/>
</dbReference>
<reference evidence="5" key="3">
    <citation type="journal article" date="2021" name="Int. J. Parasitol.">
        <title>Comparative analysis of gene expression between Babesia bovis blood stages and kinetes allowed by improved genome annotation.</title>
        <authorList>
            <person name="Ueti M.W."/>
            <person name="Johnson W.C."/>
            <person name="Kappmeyer L.S."/>
            <person name="Herndon D.R."/>
            <person name="Mousel M.R."/>
            <person name="Reif K.E."/>
            <person name="Taus N.S."/>
            <person name="Ifeonu O.O."/>
            <person name="Silva J.C."/>
            <person name="Suarez C.E."/>
            <person name="Brayton K.A."/>
        </authorList>
    </citation>
    <scope>NUCLEOTIDE SEQUENCE [LARGE SCALE GENOMIC DNA]</scope>
</reference>
<dbReference type="EMBL" id="AAXT01000002">
    <property type="protein sequence ID" value="EDO06988.1"/>
    <property type="molecule type" value="Genomic_DNA"/>
</dbReference>
<reference evidence="5" key="2">
    <citation type="journal article" date="2020" name="Data Brief">
        <title>Transcriptome dataset of Babesia bovis life stages within vertebrate and invertebrate hosts.</title>
        <authorList>
            <person name="Ueti M.W."/>
            <person name="Johnson W.C."/>
            <person name="Kappmeyer L.S."/>
            <person name="Herndon D.R."/>
            <person name="Mousel M.R."/>
            <person name="Reif K.E."/>
            <person name="Taus N.S."/>
            <person name="Ifeonu O.O."/>
            <person name="Silva J.C."/>
            <person name="Suarez C.E."/>
            <person name="Brayton K.A."/>
        </authorList>
    </citation>
    <scope>NUCLEOTIDE SEQUENCE [LARGE SCALE GENOMIC DNA]</scope>
</reference>
<dbReference type="VEuPathDB" id="PiroplasmaDB:BBOV_IV006290"/>